<keyword evidence="3" id="KW-1185">Reference proteome</keyword>
<protein>
    <submittedName>
        <fullName evidence="2">Uncharacterized protein</fullName>
    </submittedName>
</protein>
<name>A0A6A4GBG1_9AGAR</name>
<evidence type="ECO:0000313" key="2">
    <source>
        <dbReference type="EMBL" id="KAE9382710.1"/>
    </source>
</evidence>
<dbReference type="AlphaFoldDB" id="A0A6A4GBG1"/>
<dbReference type="OrthoDB" id="10539651at2759"/>
<evidence type="ECO:0000313" key="3">
    <source>
        <dbReference type="Proteomes" id="UP000799118"/>
    </source>
</evidence>
<evidence type="ECO:0000256" key="1">
    <source>
        <dbReference type="SAM" id="MobiDB-lite"/>
    </source>
</evidence>
<organism evidence="2 3">
    <name type="scientific">Gymnopus androsaceus JB14</name>
    <dbReference type="NCBI Taxonomy" id="1447944"/>
    <lineage>
        <taxon>Eukaryota</taxon>
        <taxon>Fungi</taxon>
        <taxon>Dikarya</taxon>
        <taxon>Basidiomycota</taxon>
        <taxon>Agaricomycotina</taxon>
        <taxon>Agaricomycetes</taxon>
        <taxon>Agaricomycetidae</taxon>
        <taxon>Agaricales</taxon>
        <taxon>Marasmiineae</taxon>
        <taxon>Omphalotaceae</taxon>
        <taxon>Gymnopus</taxon>
    </lineage>
</organism>
<gene>
    <name evidence="2" type="ORF">BT96DRAFT_1027543</name>
</gene>
<feature type="compositionally biased region" description="Low complexity" evidence="1">
    <location>
        <begin position="55"/>
        <end position="69"/>
    </location>
</feature>
<sequence length="104" mass="11494">MTSFYAKFYSNSLLASLNGRGPFSPFRKSVPTSTQGDTKTGLYFAVQVTQKSEISSDSTRRSQPTSRSSFAGTEHASRTSASEIQLANILKEYRDFDLNTHTVV</sequence>
<reference evidence="2" key="1">
    <citation type="journal article" date="2019" name="Environ. Microbiol.">
        <title>Fungal ecological strategies reflected in gene transcription - a case study of two litter decomposers.</title>
        <authorList>
            <person name="Barbi F."/>
            <person name="Kohler A."/>
            <person name="Barry K."/>
            <person name="Baskaran P."/>
            <person name="Daum C."/>
            <person name="Fauchery L."/>
            <person name="Ihrmark K."/>
            <person name="Kuo A."/>
            <person name="LaButti K."/>
            <person name="Lipzen A."/>
            <person name="Morin E."/>
            <person name="Grigoriev I.V."/>
            <person name="Henrissat B."/>
            <person name="Lindahl B."/>
            <person name="Martin F."/>
        </authorList>
    </citation>
    <scope>NUCLEOTIDE SEQUENCE</scope>
    <source>
        <strain evidence="2">JB14</strain>
    </source>
</reference>
<dbReference type="Proteomes" id="UP000799118">
    <property type="component" value="Unassembled WGS sequence"/>
</dbReference>
<dbReference type="EMBL" id="ML771082">
    <property type="protein sequence ID" value="KAE9382710.1"/>
    <property type="molecule type" value="Genomic_DNA"/>
</dbReference>
<accession>A0A6A4GBG1</accession>
<proteinExistence type="predicted"/>
<feature type="region of interest" description="Disordered" evidence="1">
    <location>
        <begin position="52"/>
        <end position="80"/>
    </location>
</feature>